<gene>
    <name evidence="2" type="ORF">Tci_870880</name>
</gene>
<proteinExistence type="predicted"/>
<evidence type="ECO:0000313" key="2">
    <source>
        <dbReference type="EMBL" id="GFC98910.1"/>
    </source>
</evidence>
<sequence length="205" mass="22539">AEEETKDEESFDPIPKTPENTDDEGNGGIQMGDVHQTQEFEDSHVTLTPVNPDGQQQSSSVSSQFVTSMLNPTPDARIKSIFEKTSQMDVLTPTSVVPLPISVPTITPSTIAIITTTQQAPTPPTTASSSLLQDLPNFGSLFGFDHRLKTLEANFFEFMQMNQFAGAVSSILGIVQQYMDQWMNKAVKVAVQIQFDRLRDEAQAD</sequence>
<feature type="non-terminal residue" evidence="2">
    <location>
        <position position="205"/>
    </location>
</feature>
<feature type="compositionally biased region" description="Acidic residues" evidence="1">
    <location>
        <begin position="1"/>
        <end position="11"/>
    </location>
</feature>
<protein>
    <submittedName>
        <fullName evidence="2">Uncharacterized protein</fullName>
    </submittedName>
</protein>
<dbReference type="EMBL" id="BKCJ011175014">
    <property type="protein sequence ID" value="GFC98910.1"/>
    <property type="molecule type" value="Genomic_DNA"/>
</dbReference>
<feature type="region of interest" description="Disordered" evidence="1">
    <location>
        <begin position="1"/>
        <end position="41"/>
    </location>
</feature>
<evidence type="ECO:0000256" key="1">
    <source>
        <dbReference type="SAM" id="MobiDB-lite"/>
    </source>
</evidence>
<name>A0A699SMQ9_TANCI</name>
<comment type="caution">
    <text evidence="2">The sequence shown here is derived from an EMBL/GenBank/DDBJ whole genome shotgun (WGS) entry which is preliminary data.</text>
</comment>
<accession>A0A699SMQ9</accession>
<organism evidence="2">
    <name type="scientific">Tanacetum cinerariifolium</name>
    <name type="common">Dalmatian daisy</name>
    <name type="synonym">Chrysanthemum cinerariifolium</name>
    <dbReference type="NCBI Taxonomy" id="118510"/>
    <lineage>
        <taxon>Eukaryota</taxon>
        <taxon>Viridiplantae</taxon>
        <taxon>Streptophyta</taxon>
        <taxon>Embryophyta</taxon>
        <taxon>Tracheophyta</taxon>
        <taxon>Spermatophyta</taxon>
        <taxon>Magnoliopsida</taxon>
        <taxon>eudicotyledons</taxon>
        <taxon>Gunneridae</taxon>
        <taxon>Pentapetalae</taxon>
        <taxon>asterids</taxon>
        <taxon>campanulids</taxon>
        <taxon>Asterales</taxon>
        <taxon>Asteraceae</taxon>
        <taxon>Asteroideae</taxon>
        <taxon>Anthemideae</taxon>
        <taxon>Anthemidinae</taxon>
        <taxon>Tanacetum</taxon>
    </lineage>
</organism>
<reference evidence="2" key="1">
    <citation type="journal article" date="2019" name="Sci. Rep.">
        <title>Draft genome of Tanacetum cinerariifolium, the natural source of mosquito coil.</title>
        <authorList>
            <person name="Yamashiro T."/>
            <person name="Shiraishi A."/>
            <person name="Satake H."/>
            <person name="Nakayama K."/>
        </authorList>
    </citation>
    <scope>NUCLEOTIDE SEQUENCE</scope>
</reference>
<feature type="non-terminal residue" evidence="2">
    <location>
        <position position="1"/>
    </location>
</feature>
<dbReference type="AlphaFoldDB" id="A0A699SMQ9"/>